<evidence type="ECO:0000259" key="6">
    <source>
        <dbReference type="PROSITE" id="PS50112"/>
    </source>
</evidence>
<reference evidence="7" key="1">
    <citation type="submission" date="2022-02" db="EMBL/GenBank/DDBJ databases">
        <authorList>
            <person name="Henning P.M."/>
            <person name="McCubbin A.G."/>
            <person name="Shore J.S."/>
        </authorList>
    </citation>
    <scope>NUCLEOTIDE SEQUENCE</scope>
    <source>
        <strain evidence="7">F60SS</strain>
        <tissue evidence="7">Leaves</tissue>
    </source>
</reference>
<evidence type="ECO:0000256" key="3">
    <source>
        <dbReference type="ARBA" id="ARBA00022991"/>
    </source>
</evidence>
<dbReference type="PROSITE" id="PS50112">
    <property type="entry name" value="PAS"/>
    <property type="match status" value="1"/>
</dbReference>
<proteinExistence type="predicted"/>
<evidence type="ECO:0000256" key="5">
    <source>
        <dbReference type="SAM" id="MobiDB-lite"/>
    </source>
</evidence>
<evidence type="ECO:0000256" key="2">
    <source>
        <dbReference type="ARBA" id="ARBA00022606"/>
    </source>
</evidence>
<dbReference type="CDD" id="cd00130">
    <property type="entry name" value="PAS"/>
    <property type="match status" value="1"/>
</dbReference>
<keyword evidence="2" id="KW-0716">Sensory transduction</keyword>
<dbReference type="SUPFAM" id="SSF55785">
    <property type="entry name" value="PYP-like sensor domain (PAS domain)"/>
    <property type="match status" value="1"/>
</dbReference>
<dbReference type="InterPro" id="IPR035965">
    <property type="entry name" value="PAS-like_dom_sf"/>
</dbReference>
<dbReference type="Pfam" id="PF00989">
    <property type="entry name" value="PAS"/>
    <property type="match status" value="1"/>
</dbReference>
<keyword evidence="1" id="KW-0600">Photoreceptor protein</keyword>
<sequence length="160" mass="17325">MNNIVGVCFVGHDATGQKVVMDKFINNIQGDYKAIVHSPNPLIPPIFASDGNTCCVDWNTAMEKLTGWPRGEINHWKDVGRLAHLASGGAVADGSEARIGQRGGEGSGDTKRRRQAVGRRDASSSDRAPRRWRWRRLRVGVGATRAAAAGPVVLQRRSAV</sequence>
<feature type="domain" description="PAS" evidence="6">
    <location>
        <begin position="31"/>
        <end position="73"/>
    </location>
</feature>
<feature type="compositionally biased region" description="Basic and acidic residues" evidence="5">
    <location>
        <begin position="118"/>
        <end position="129"/>
    </location>
</feature>
<gene>
    <name evidence="7" type="ORF">Tsubulata_036926</name>
</gene>
<reference evidence="7" key="2">
    <citation type="journal article" date="2023" name="Plants (Basel)">
        <title>Annotation of the Turnera subulata (Passifloraceae) Draft Genome Reveals the S-Locus Evolved after the Divergence of Turneroideae from Passifloroideae in a Stepwise Manner.</title>
        <authorList>
            <person name="Henning P.M."/>
            <person name="Roalson E.H."/>
            <person name="Mir W."/>
            <person name="McCubbin A.G."/>
            <person name="Shore J.S."/>
        </authorList>
    </citation>
    <scope>NUCLEOTIDE SEQUENCE</scope>
    <source>
        <strain evidence="7">F60SS</strain>
    </source>
</reference>
<dbReference type="InterPro" id="IPR000014">
    <property type="entry name" value="PAS"/>
</dbReference>
<dbReference type="InterPro" id="IPR013767">
    <property type="entry name" value="PAS_fold"/>
</dbReference>
<dbReference type="EMBL" id="JAKUCV010006031">
    <property type="protein sequence ID" value="KAJ4828969.1"/>
    <property type="molecule type" value="Genomic_DNA"/>
</dbReference>
<name>A0A9Q0FDU6_9ROSI</name>
<organism evidence="7 8">
    <name type="scientific">Turnera subulata</name>
    <dbReference type="NCBI Taxonomy" id="218843"/>
    <lineage>
        <taxon>Eukaryota</taxon>
        <taxon>Viridiplantae</taxon>
        <taxon>Streptophyta</taxon>
        <taxon>Embryophyta</taxon>
        <taxon>Tracheophyta</taxon>
        <taxon>Spermatophyta</taxon>
        <taxon>Magnoliopsida</taxon>
        <taxon>eudicotyledons</taxon>
        <taxon>Gunneridae</taxon>
        <taxon>Pentapetalae</taxon>
        <taxon>rosids</taxon>
        <taxon>fabids</taxon>
        <taxon>Malpighiales</taxon>
        <taxon>Passifloraceae</taxon>
        <taxon>Turnera</taxon>
    </lineage>
</organism>
<evidence type="ECO:0000256" key="4">
    <source>
        <dbReference type="ARBA" id="ARBA00023170"/>
    </source>
</evidence>
<dbReference type="GO" id="GO:0009881">
    <property type="term" value="F:photoreceptor activity"/>
    <property type="evidence" value="ECO:0007669"/>
    <property type="project" value="UniProtKB-KW"/>
</dbReference>
<dbReference type="AlphaFoldDB" id="A0A9Q0FDU6"/>
<evidence type="ECO:0000256" key="1">
    <source>
        <dbReference type="ARBA" id="ARBA00022543"/>
    </source>
</evidence>
<dbReference type="GO" id="GO:0006355">
    <property type="term" value="P:regulation of DNA-templated transcription"/>
    <property type="evidence" value="ECO:0007669"/>
    <property type="project" value="InterPro"/>
</dbReference>
<keyword evidence="4" id="KW-0675">Receptor</keyword>
<accession>A0A9Q0FDU6</accession>
<comment type="caution">
    <text evidence="7">The sequence shown here is derived from an EMBL/GenBank/DDBJ whole genome shotgun (WGS) entry which is preliminary data.</text>
</comment>
<evidence type="ECO:0000313" key="7">
    <source>
        <dbReference type="EMBL" id="KAJ4828969.1"/>
    </source>
</evidence>
<dbReference type="OrthoDB" id="1737574at2759"/>
<feature type="region of interest" description="Disordered" evidence="5">
    <location>
        <begin position="93"/>
        <end position="129"/>
    </location>
</feature>
<keyword evidence="3" id="KW-0157">Chromophore</keyword>
<protein>
    <recommendedName>
        <fullName evidence="6">PAS domain-containing protein</fullName>
    </recommendedName>
</protein>
<keyword evidence="8" id="KW-1185">Reference proteome</keyword>
<evidence type="ECO:0000313" key="8">
    <source>
        <dbReference type="Proteomes" id="UP001141552"/>
    </source>
</evidence>
<dbReference type="Proteomes" id="UP001141552">
    <property type="component" value="Unassembled WGS sequence"/>
</dbReference>